<reference evidence="2" key="1">
    <citation type="journal article" date="2024" name="Antonie Van Leeuwenhoek">
        <title>Bradyrhizobium ontarionense sp. nov., a novel bacterial symbiont isolated from Aeschynomene indica (Indian jointvetch), harbours photosynthesis, nitrogen fixation and nitrous oxide (N2O) reductase genes.</title>
        <authorList>
            <person name="Bromfield E.S.P."/>
            <person name="Cloutier S."/>
        </authorList>
    </citation>
    <scope>NUCLEOTIDE SEQUENCE</scope>
    <source>
        <strain evidence="2">A19</strain>
    </source>
</reference>
<feature type="compositionally biased region" description="Basic and acidic residues" evidence="1">
    <location>
        <begin position="18"/>
        <end position="31"/>
    </location>
</feature>
<organism evidence="2 3">
    <name type="scientific">Bradyrhizobium ontarionense</name>
    <dbReference type="NCBI Taxonomy" id="2898149"/>
    <lineage>
        <taxon>Bacteria</taxon>
        <taxon>Pseudomonadati</taxon>
        <taxon>Pseudomonadota</taxon>
        <taxon>Alphaproteobacteria</taxon>
        <taxon>Hyphomicrobiales</taxon>
        <taxon>Nitrobacteraceae</taxon>
        <taxon>Bradyrhizobium</taxon>
    </lineage>
</organism>
<gene>
    <name evidence="2" type="ORF">LQG66_04585</name>
</gene>
<name>A0ABY3REX1_9BRAD</name>
<feature type="region of interest" description="Disordered" evidence="1">
    <location>
        <begin position="1"/>
        <end position="33"/>
    </location>
</feature>
<dbReference type="Proteomes" id="UP001431010">
    <property type="component" value="Chromosome"/>
</dbReference>
<accession>A0ABY3REX1</accession>
<evidence type="ECO:0000313" key="3">
    <source>
        <dbReference type="Proteomes" id="UP001431010"/>
    </source>
</evidence>
<dbReference type="EMBL" id="CP088156">
    <property type="protein sequence ID" value="UFZ05597.1"/>
    <property type="molecule type" value="Genomic_DNA"/>
</dbReference>
<dbReference type="RefSeq" id="WP_231323867.1">
    <property type="nucleotide sequence ID" value="NZ_CP088156.1"/>
</dbReference>
<evidence type="ECO:0000256" key="1">
    <source>
        <dbReference type="SAM" id="MobiDB-lite"/>
    </source>
</evidence>
<protein>
    <submittedName>
        <fullName evidence="2">Uncharacterized protein</fullName>
    </submittedName>
</protein>
<keyword evidence="3" id="KW-1185">Reference proteome</keyword>
<evidence type="ECO:0000313" key="2">
    <source>
        <dbReference type="EMBL" id="UFZ05597.1"/>
    </source>
</evidence>
<sequence>MMPERGPLSSVPAAPEASGRRSPEAQGDRAEGPVPRAARYPLYMAIGTAAFELMLRQKDIIGDRLSRRAAPMAAIPLGFRCCISTKGPGAASSPGTPPRLALAHAHLKVEISRRGRVRPAGLRPILFRLMQMVPVERCIGVIIKDEYGLPIRYRSYADWWRQVATAAGIPGDVQSMDARVGGITET</sequence>
<proteinExistence type="predicted"/>